<keyword evidence="7" id="KW-0012">Acyltransferase</keyword>
<dbReference type="Gene3D" id="3.40.50.20">
    <property type="match status" value="1"/>
</dbReference>
<dbReference type="PANTHER" id="PTHR43300">
    <property type="entry name" value="ACETYLTRANSFERASE"/>
    <property type="match status" value="1"/>
</dbReference>
<evidence type="ECO:0000256" key="2">
    <source>
        <dbReference type="ARBA" id="ARBA00022605"/>
    </source>
</evidence>
<reference evidence="10" key="1">
    <citation type="journal article" date="2019" name="Int. J. Syst. Evol. Microbiol.">
        <title>The Global Catalogue of Microorganisms (GCM) 10K type strain sequencing project: providing services to taxonomists for standard genome sequencing and annotation.</title>
        <authorList>
            <consortium name="The Broad Institute Genomics Platform"/>
            <consortium name="The Broad Institute Genome Sequencing Center for Infectious Disease"/>
            <person name="Wu L."/>
            <person name="Ma J."/>
        </authorList>
    </citation>
    <scope>NUCLEOTIDE SEQUENCE [LARGE SCALE GENOMIC DNA]</scope>
    <source>
        <strain evidence="10">JCM 17225</strain>
    </source>
</reference>
<dbReference type="Pfam" id="PF00132">
    <property type="entry name" value="Hexapep"/>
    <property type="match status" value="1"/>
</dbReference>
<evidence type="ECO:0000256" key="4">
    <source>
        <dbReference type="ARBA" id="ARBA00022737"/>
    </source>
</evidence>
<evidence type="ECO:0000259" key="8">
    <source>
        <dbReference type="Pfam" id="PF17836"/>
    </source>
</evidence>
<feature type="domain" description="PglD N-terminal" evidence="8">
    <location>
        <begin position="2"/>
        <end position="79"/>
    </location>
</feature>
<evidence type="ECO:0000256" key="3">
    <source>
        <dbReference type="ARBA" id="ARBA00022679"/>
    </source>
</evidence>
<keyword evidence="3" id="KW-0808">Transferase</keyword>
<dbReference type="NCBIfam" id="TIGR03570">
    <property type="entry name" value="NeuD_NnaD"/>
    <property type="match status" value="1"/>
</dbReference>
<evidence type="ECO:0000313" key="9">
    <source>
        <dbReference type="EMBL" id="GAA4043126.1"/>
    </source>
</evidence>
<accession>A0ABP7UGU4</accession>
<dbReference type="EMBL" id="BAABDK010000025">
    <property type="protein sequence ID" value="GAA4043126.1"/>
    <property type="molecule type" value="Genomic_DNA"/>
</dbReference>
<dbReference type="InterPro" id="IPR050179">
    <property type="entry name" value="Trans_hexapeptide_repeat"/>
</dbReference>
<organism evidence="9 10">
    <name type="scientific">Hymenobacter glaciei</name>
    <dbReference type="NCBI Taxonomy" id="877209"/>
    <lineage>
        <taxon>Bacteria</taxon>
        <taxon>Pseudomonadati</taxon>
        <taxon>Bacteroidota</taxon>
        <taxon>Cytophagia</taxon>
        <taxon>Cytophagales</taxon>
        <taxon>Hymenobacteraceae</taxon>
        <taxon>Hymenobacter</taxon>
    </lineage>
</organism>
<dbReference type="InterPro" id="IPR041561">
    <property type="entry name" value="PglD_N"/>
</dbReference>
<keyword evidence="10" id="KW-1185">Reference proteome</keyword>
<keyword evidence="5" id="KW-0220">Diaminopimelate biosynthesis</keyword>
<evidence type="ECO:0000256" key="5">
    <source>
        <dbReference type="ARBA" id="ARBA00022915"/>
    </source>
</evidence>
<dbReference type="SUPFAM" id="SSF51161">
    <property type="entry name" value="Trimeric LpxA-like enzymes"/>
    <property type="match status" value="1"/>
</dbReference>
<sequence>MLIVGAKGFAKEVLEVLYQGTAPAAVAFYDDLSPGLPTALFGVFPVLRTLEEAQLWLAHDPAFALGVGSPRVRRHLAEKMRSLGGVLTSTVSPKATVGRFGNVLGEGCNVMSGAVLTSDITLGEGVLVNLNCTIGHDVVVGDYCELSPGVHLSGHAVLGPNCVLGTGAVVLPGVHIGANTIIGAGSVVTKNVEADVVAVGAPAKVIKRVLPPAAPAHA</sequence>
<proteinExistence type="inferred from homology"/>
<dbReference type="PROSITE" id="PS00101">
    <property type="entry name" value="HEXAPEP_TRANSFERASES"/>
    <property type="match status" value="1"/>
</dbReference>
<dbReference type="Pfam" id="PF17836">
    <property type="entry name" value="PglD_N"/>
    <property type="match status" value="1"/>
</dbReference>
<evidence type="ECO:0000256" key="1">
    <source>
        <dbReference type="ARBA" id="ARBA00007274"/>
    </source>
</evidence>
<comment type="caution">
    <text evidence="9">The sequence shown here is derived from an EMBL/GenBank/DDBJ whole genome shotgun (WGS) entry which is preliminary data.</text>
</comment>
<keyword evidence="4" id="KW-0677">Repeat</keyword>
<dbReference type="Proteomes" id="UP001501469">
    <property type="component" value="Unassembled WGS sequence"/>
</dbReference>
<keyword evidence="2" id="KW-0028">Amino-acid biosynthesis</keyword>
<dbReference type="CDD" id="cd03360">
    <property type="entry name" value="LbH_AT_putative"/>
    <property type="match status" value="1"/>
</dbReference>
<dbReference type="Gene3D" id="2.160.10.10">
    <property type="entry name" value="Hexapeptide repeat proteins"/>
    <property type="match status" value="1"/>
</dbReference>
<dbReference type="InterPro" id="IPR011004">
    <property type="entry name" value="Trimer_LpxA-like_sf"/>
</dbReference>
<dbReference type="PANTHER" id="PTHR43300:SF10">
    <property type="entry name" value="2,3,4,5-TETRAHYDROPYRIDINE-2,6-DICARBOXYLATE N-ACETYLTRANSFERASE"/>
    <property type="match status" value="1"/>
</dbReference>
<dbReference type="InterPro" id="IPR001451">
    <property type="entry name" value="Hexapep"/>
</dbReference>
<keyword evidence="6" id="KW-0457">Lysine biosynthesis</keyword>
<evidence type="ECO:0000256" key="6">
    <source>
        <dbReference type="ARBA" id="ARBA00023154"/>
    </source>
</evidence>
<evidence type="ECO:0000256" key="7">
    <source>
        <dbReference type="ARBA" id="ARBA00023315"/>
    </source>
</evidence>
<comment type="similarity">
    <text evidence="1">Belongs to the transferase hexapeptide repeat family.</text>
</comment>
<gene>
    <name evidence="9" type="ORF">GCM10022409_31380</name>
</gene>
<dbReference type="InterPro" id="IPR018357">
    <property type="entry name" value="Hexapep_transf_CS"/>
</dbReference>
<evidence type="ECO:0000313" key="10">
    <source>
        <dbReference type="Proteomes" id="UP001501469"/>
    </source>
</evidence>
<name>A0ABP7UGU4_9BACT</name>
<dbReference type="InterPro" id="IPR020019">
    <property type="entry name" value="AcTrfase_PglD-like"/>
</dbReference>
<dbReference type="RefSeq" id="WP_345056379.1">
    <property type="nucleotide sequence ID" value="NZ_BAABDK010000025.1"/>
</dbReference>
<protein>
    <recommendedName>
        <fullName evidence="8">PglD N-terminal domain-containing protein</fullName>
    </recommendedName>
</protein>